<dbReference type="GO" id="GO:0005524">
    <property type="term" value="F:ATP binding"/>
    <property type="evidence" value="ECO:0007669"/>
    <property type="project" value="InterPro"/>
</dbReference>
<evidence type="ECO:0000313" key="10">
    <source>
        <dbReference type="RefSeq" id="WP_084544702.1"/>
    </source>
</evidence>
<dbReference type="Pfam" id="PF08676">
    <property type="entry name" value="MutL_C"/>
    <property type="match status" value="1"/>
</dbReference>
<evidence type="ECO:0000313" key="9">
    <source>
        <dbReference type="Proteomes" id="UP000675920"/>
    </source>
</evidence>
<keyword evidence="10" id="KW-0378">Hydrolase</keyword>
<protein>
    <recommendedName>
        <fullName evidence="2 5">DNA mismatch repair protein MutL</fullName>
    </recommendedName>
</protein>
<dbReference type="InterPro" id="IPR014790">
    <property type="entry name" value="MutL_C"/>
</dbReference>
<dbReference type="SUPFAM" id="SSF118116">
    <property type="entry name" value="DNA mismatch repair protein MutL"/>
    <property type="match status" value="1"/>
</dbReference>
<dbReference type="Gene3D" id="3.30.1540.20">
    <property type="entry name" value="MutL, C-terminal domain, dimerisation subdomain"/>
    <property type="match status" value="1"/>
</dbReference>
<reference evidence="10" key="1">
    <citation type="submission" date="2025-08" db="UniProtKB">
        <authorList>
            <consortium name="RefSeq"/>
        </authorList>
    </citation>
    <scope>IDENTIFICATION</scope>
</reference>
<feature type="compositionally biased region" description="Low complexity" evidence="6">
    <location>
        <begin position="11"/>
        <end position="23"/>
    </location>
</feature>
<dbReference type="GO" id="GO:0140664">
    <property type="term" value="F:ATP-dependent DNA damage sensor activity"/>
    <property type="evidence" value="ECO:0007669"/>
    <property type="project" value="InterPro"/>
</dbReference>
<dbReference type="GO" id="GO:0004519">
    <property type="term" value="F:endonuclease activity"/>
    <property type="evidence" value="ECO:0007669"/>
    <property type="project" value="UniProtKB-KW"/>
</dbReference>
<dbReference type="SUPFAM" id="SSF54211">
    <property type="entry name" value="Ribosomal protein S5 domain 2-like"/>
    <property type="match status" value="1"/>
</dbReference>
<dbReference type="SMART" id="SM01340">
    <property type="entry name" value="DNA_mis_repair"/>
    <property type="match status" value="1"/>
</dbReference>
<dbReference type="Pfam" id="PF01119">
    <property type="entry name" value="DNA_mis_repair"/>
    <property type="match status" value="1"/>
</dbReference>
<name>A0A8B6XAQ7_9BURK</name>
<dbReference type="GO" id="GO:0006298">
    <property type="term" value="P:mismatch repair"/>
    <property type="evidence" value="ECO:0007669"/>
    <property type="project" value="UniProtKB-UniRule"/>
</dbReference>
<dbReference type="Gene3D" id="3.30.565.10">
    <property type="entry name" value="Histidine kinase-like ATPase, C-terminal domain"/>
    <property type="match status" value="1"/>
</dbReference>
<evidence type="ECO:0000256" key="3">
    <source>
        <dbReference type="ARBA" id="ARBA00022763"/>
    </source>
</evidence>
<dbReference type="FunFam" id="3.30.565.10:FF:000003">
    <property type="entry name" value="DNA mismatch repair endonuclease MutL"/>
    <property type="match status" value="1"/>
</dbReference>
<accession>A0A8B6XAQ7</accession>
<evidence type="ECO:0000256" key="6">
    <source>
        <dbReference type="SAM" id="MobiDB-lite"/>
    </source>
</evidence>
<dbReference type="GO" id="GO:0016887">
    <property type="term" value="F:ATP hydrolysis activity"/>
    <property type="evidence" value="ECO:0007669"/>
    <property type="project" value="InterPro"/>
</dbReference>
<dbReference type="InterPro" id="IPR042121">
    <property type="entry name" value="MutL_C_regsub"/>
</dbReference>
<keyword evidence="4 5" id="KW-0234">DNA repair</keyword>
<organism evidence="9 10">
    <name type="scientific">Derxia gummosa DSM 723</name>
    <dbReference type="NCBI Taxonomy" id="1121388"/>
    <lineage>
        <taxon>Bacteria</taxon>
        <taxon>Pseudomonadati</taxon>
        <taxon>Pseudomonadota</taxon>
        <taxon>Betaproteobacteria</taxon>
        <taxon>Burkholderiales</taxon>
        <taxon>Alcaligenaceae</taxon>
        <taxon>Derxia</taxon>
    </lineage>
</organism>
<comment type="similarity">
    <text evidence="1 5">Belongs to the DNA mismatch repair MutL/HexB family.</text>
</comment>
<evidence type="ECO:0000256" key="2">
    <source>
        <dbReference type="ARBA" id="ARBA00021975"/>
    </source>
</evidence>
<dbReference type="CDD" id="cd16926">
    <property type="entry name" value="HATPase_MutL-MLH-PMS-like"/>
    <property type="match status" value="1"/>
</dbReference>
<dbReference type="HAMAP" id="MF_00149">
    <property type="entry name" value="DNA_mis_repair"/>
    <property type="match status" value="1"/>
</dbReference>
<evidence type="ECO:0000256" key="5">
    <source>
        <dbReference type="HAMAP-Rule" id="MF_00149"/>
    </source>
</evidence>
<dbReference type="InterPro" id="IPR002099">
    <property type="entry name" value="MutL/Mlh/PMS"/>
</dbReference>
<dbReference type="AlphaFoldDB" id="A0A8B6XAQ7"/>
<feature type="region of interest" description="Disordered" evidence="6">
    <location>
        <begin position="406"/>
        <end position="460"/>
    </location>
</feature>
<keyword evidence="10" id="KW-0255">Endonuclease</keyword>
<keyword evidence="9" id="KW-1185">Reference proteome</keyword>
<dbReference type="Gene3D" id="3.30.230.10">
    <property type="match status" value="1"/>
</dbReference>
<evidence type="ECO:0000256" key="1">
    <source>
        <dbReference type="ARBA" id="ARBA00006082"/>
    </source>
</evidence>
<comment type="function">
    <text evidence="5">This protein is involved in the repair of mismatches in DNA. It is required for dam-dependent methyl-directed DNA mismatch repair. May act as a 'molecular matchmaker', a protein that promotes the formation of a stable complex between two or more DNA-binding proteins in an ATP-dependent manner without itself being part of a final effector complex.</text>
</comment>
<dbReference type="Proteomes" id="UP000675920">
    <property type="component" value="Unplaced"/>
</dbReference>
<dbReference type="InterPro" id="IPR037198">
    <property type="entry name" value="MutL_C_sf"/>
</dbReference>
<dbReference type="CDD" id="cd03482">
    <property type="entry name" value="MutL_Trans_MutL"/>
    <property type="match status" value="1"/>
</dbReference>
<dbReference type="InterPro" id="IPR042120">
    <property type="entry name" value="MutL_C_dimsub"/>
</dbReference>
<evidence type="ECO:0000259" key="8">
    <source>
        <dbReference type="SMART" id="SM01340"/>
    </source>
</evidence>
<dbReference type="PROSITE" id="PS00058">
    <property type="entry name" value="DNA_MISMATCH_REPAIR_1"/>
    <property type="match status" value="1"/>
</dbReference>
<dbReference type="GO" id="GO:0030983">
    <property type="term" value="F:mismatched DNA binding"/>
    <property type="evidence" value="ECO:0007669"/>
    <property type="project" value="InterPro"/>
</dbReference>
<dbReference type="Pfam" id="PF13589">
    <property type="entry name" value="HATPase_c_3"/>
    <property type="match status" value="1"/>
</dbReference>
<dbReference type="PANTHER" id="PTHR10073">
    <property type="entry name" value="DNA MISMATCH REPAIR PROTEIN MLH, PMS, MUTL"/>
    <property type="match status" value="1"/>
</dbReference>
<feature type="compositionally biased region" description="Low complexity" evidence="6">
    <location>
        <begin position="552"/>
        <end position="562"/>
    </location>
</feature>
<feature type="region of interest" description="Disordered" evidence="6">
    <location>
        <begin position="479"/>
        <end position="515"/>
    </location>
</feature>
<dbReference type="PANTHER" id="PTHR10073:SF12">
    <property type="entry name" value="DNA MISMATCH REPAIR PROTEIN MLH1"/>
    <property type="match status" value="1"/>
</dbReference>
<feature type="domain" description="MutL C-terminal dimerisation" evidence="7">
    <location>
        <begin position="570"/>
        <end position="713"/>
    </location>
</feature>
<dbReference type="InterPro" id="IPR020667">
    <property type="entry name" value="DNA_mismatch_repair_MutL"/>
</dbReference>
<evidence type="ECO:0000259" key="7">
    <source>
        <dbReference type="SMART" id="SM00853"/>
    </source>
</evidence>
<sequence>MTKPSSEALFAAGTPAPASPVTAASTAPADALSAGEAVAAAPDASVGQPAPRRILALPDTLISQIAAGEVVERPASVVKELVENALDAGATRVAIRLEEGGVRRVRVSDDGRGITPDDLALALTRHATSKIASLAELESVASLGFRGEALASIASVANLALTTRCASAPHAMQVHNHHGPLEIGPAASAGLGATGTTVDVTDLYFSTPARRKFLKSEQTEYGHCAEVIRRIALARPDVEFTVTHGARATLNFAGASRQSRLVAVLGEEFARSVVDLEEAAGDITLAGAIGLPVAARARADTQYFYVNGRFVRDKLLSHAVRAAYADVLHGDRQPAYVLALALDPRLVDVNVHPAKTEVRFRDGRAVHQFVFHAVQRALARPAGALASGGLLGSAVARATGATGMGAETATGAPGLADRASPHDAHAARGNPPSLAPASRPGDAARDADAPRPVPTAAQAPLDLQSLAARLPQRSGVAERAAFANPPMPWRAAPSGSPDPMGLGRAPARTGLAAEPPARYLARADGEDRDRAALPLSAANSQPPASPADTDLAAPASPRPAAAQTQPLGHALAQLHGVYVLAQNADGLVLVDMHAAHERAVYERLKASLAQSALPVQRLLIPATFFASEVEIGTAHESRATLEQLGFELDQVSPTTLAVRTVPALLRDADATALARAVLRDLAETGGSRLLAERQNELLATMACHGAVRANRRLSLEEMNALLREMEATERADECNHGRPTWVQLGMGDLDRLFLRGR</sequence>
<dbReference type="SMART" id="SM00853">
    <property type="entry name" value="MutL_C"/>
    <property type="match status" value="1"/>
</dbReference>
<dbReference type="InterPro" id="IPR013507">
    <property type="entry name" value="DNA_mismatch_S5_2-like"/>
</dbReference>
<dbReference type="NCBIfam" id="TIGR00585">
    <property type="entry name" value="mutl"/>
    <property type="match status" value="1"/>
</dbReference>
<feature type="region of interest" description="Disordered" evidence="6">
    <location>
        <begin position="1"/>
        <end position="23"/>
    </location>
</feature>
<feature type="region of interest" description="Disordered" evidence="6">
    <location>
        <begin position="536"/>
        <end position="564"/>
    </location>
</feature>
<dbReference type="InterPro" id="IPR036890">
    <property type="entry name" value="HATPase_C_sf"/>
</dbReference>
<dbReference type="Gene3D" id="3.30.1370.100">
    <property type="entry name" value="MutL, C-terminal domain, regulatory subdomain"/>
    <property type="match status" value="1"/>
</dbReference>
<dbReference type="NCBIfam" id="NF000949">
    <property type="entry name" value="PRK00095.1-2"/>
    <property type="match status" value="1"/>
</dbReference>
<keyword evidence="3 5" id="KW-0227">DNA damage</keyword>
<dbReference type="InterPro" id="IPR014762">
    <property type="entry name" value="DNA_mismatch_repair_CS"/>
</dbReference>
<dbReference type="OrthoDB" id="9763467at2"/>
<gene>
    <name evidence="5 10" type="primary">mutL</name>
</gene>
<dbReference type="InterPro" id="IPR014721">
    <property type="entry name" value="Ribsml_uS5_D2-typ_fold_subgr"/>
</dbReference>
<dbReference type="RefSeq" id="WP_084544702.1">
    <property type="nucleotide sequence ID" value="NZ_AXWS01000007.1"/>
</dbReference>
<keyword evidence="10" id="KW-0540">Nuclease</keyword>
<feature type="domain" description="DNA mismatch repair protein S5" evidence="8">
    <location>
        <begin position="261"/>
        <end position="379"/>
    </location>
</feature>
<dbReference type="GO" id="GO:0032300">
    <property type="term" value="C:mismatch repair complex"/>
    <property type="evidence" value="ECO:0007669"/>
    <property type="project" value="InterPro"/>
</dbReference>
<dbReference type="SUPFAM" id="SSF55874">
    <property type="entry name" value="ATPase domain of HSP90 chaperone/DNA topoisomerase II/histidine kinase"/>
    <property type="match status" value="1"/>
</dbReference>
<dbReference type="InterPro" id="IPR038973">
    <property type="entry name" value="MutL/Mlh/Pms-like"/>
</dbReference>
<dbReference type="InterPro" id="IPR020568">
    <property type="entry name" value="Ribosomal_Su5_D2-typ_SF"/>
</dbReference>
<proteinExistence type="inferred from homology"/>
<evidence type="ECO:0000256" key="4">
    <source>
        <dbReference type="ARBA" id="ARBA00023204"/>
    </source>
</evidence>